<keyword evidence="3" id="KW-0732">Signal</keyword>
<gene>
    <name evidence="5" type="ORF">SsS58_05641</name>
</gene>
<evidence type="ECO:0000256" key="1">
    <source>
        <dbReference type="ARBA" id="ARBA00004196"/>
    </source>
</evidence>
<evidence type="ECO:0000313" key="5">
    <source>
        <dbReference type="EMBL" id="GAQ65232.1"/>
    </source>
</evidence>
<reference evidence="6" key="3">
    <citation type="submission" date="2016-02" db="EMBL/GenBank/DDBJ databases">
        <title>Draft genome of pathogenic Streptomyces sp. in Japan.</title>
        <authorList>
            <person name="Tomihama T."/>
            <person name="Ikenaga M."/>
            <person name="Sakai M."/>
            <person name="Okubo T."/>
            <person name="Ikeda S."/>
        </authorList>
    </citation>
    <scope>NUCLEOTIDE SEQUENCE [LARGE SCALE GENOMIC DNA]</scope>
    <source>
        <strain evidence="6">S58</strain>
    </source>
</reference>
<dbReference type="EMBL" id="BCMM01000029">
    <property type="protein sequence ID" value="GAQ65232.1"/>
    <property type="molecule type" value="Genomic_DNA"/>
</dbReference>
<accession>A0A100JT84</accession>
<dbReference type="SUPFAM" id="SSF53822">
    <property type="entry name" value="Periplasmic binding protein-like I"/>
    <property type="match status" value="1"/>
</dbReference>
<dbReference type="Proteomes" id="UP000067448">
    <property type="component" value="Unassembled WGS sequence"/>
</dbReference>
<feature type="chain" id="PRO_5007088740" description="Periplasmic binding protein domain-containing protein" evidence="3">
    <location>
        <begin position="37"/>
        <end position="363"/>
    </location>
</feature>
<feature type="signal peptide" evidence="3">
    <location>
        <begin position="1"/>
        <end position="36"/>
    </location>
</feature>
<comment type="caution">
    <text evidence="5">The sequence shown here is derived from an EMBL/GenBank/DDBJ whole genome shotgun (WGS) entry which is preliminary data.</text>
</comment>
<evidence type="ECO:0000256" key="2">
    <source>
        <dbReference type="ARBA" id="ARBA00007639"/>
    </source>
</evidence>
<evidence type="ECO:0000313" key="6">
    <source>
        <dbReference type="Proteomes" id="UP000067448"/>
    </source>
</evidence>
<reference evidence="5 6" key="2">
    <citation type="journal article" date="2016" name="Genome Announc.">
        <title>Draft Genome Sequences of Streptomyces scabiei S58, Streptomyces turgidiscabies T45, and Streptomyces acidiscabies a10, the Pathogens of Potato Common Scab, Isolated in Japan.</title>
        <authorList>
            <person name="Tomihama T."/>
            <person name="Nishi Y."/>
            <person name="Sakai M."/>
            <person name="Ikenaga M."/>
            <person name="Okubo T."/>
            <person name="Ikeda S."/>
        </authorList>
    </citation>
    <scope>NUCLEOTIDE SEQUENCE [LARGE SCALE GENOMIC DNA]</scope>
    <source>
        <strain evidence="5 6">S58</strain>
    </source>
</reference>
<dbReference type="GO" id="GO:0030288">
    <property type="term" value="C:outer membrane-bounded periplasmic space"/>
    <property type="evidence" value="ECO:0007669"/>
    <property type="project" value="TreeGrafter"/>
</dbReference>
<dbReference type="AlphaFoldDB" id="A0A100JT84"/>
<evidence type="ECO:0000256" key="3">
    <source>
        <dbReference type="SAM" id="SignalP"/>
    </source>
</evidence>
<proteinExistence type="inferred from homology"/>
<dbReference type="InterPro" id="IPR028082">
    <property type="entry name" value="Peripla_BP_I"/>
</dbReference>
<feature type="domain" description="Periplasmic binding protein" evidence="4">
    <location>
        <begin position="68"/>
        <end position="329"/>
    </location>
</feature>
<dbReference type="PROSITE" id="PS51257">
    <property type="entry name" value="PROKAR_LIPOPROTEIN"/>
    <property type="match status" value="1"/>
</dbReference>
<evidence type="ECO:0000259" key="4">
    <source>
        <dbReference type="Pfam" id="PF13407"/>
    </source>
</evidence>
<name>A0A100JT84_STRSC</name>
<dbReference type="RefSeq" id="WP_059082619.1">
    <property type="nucleotide sequence ID" value="NZ_BCMM01000029.1"/>
</dbReference>
<reference evidence="6" key="1">
    <citation type="submission" date="2015-11" db="EMBL/GenBank/DDBJ databases">
        <authorList>
            <consortium name="Cross-ministerial Strategic Innovation Promotion Program (SIP) consortium"/>
            <person name="Tomihama T."/>
            <person name="Ikenaga M."/>
            <person name="Sakai M."/>
            <person name="Okubo T."/>
            <person name="Ikeda S."/>
        </authorList>
    </citation>
    <scope>NUCLEOTIDE SEQUENCE [LARGE SCALE GENOMIC DNA]</scope>
    <source>
        <strain evidence="6">S58</strain>
    </source>
</reference>
<protein>
    <recommendedName>
        <fullName evidence="4">Periplasmic binding protein domain-containing protein</fullName>
    </recommendedName>
</protein>
<dbReference type="PANTHER" id="PTHR30036:SF7">
    <property type="entry name" value="ABC TRANSPORTER PERIPLASMIC-BINDING PROTEIN YPHF"/>
    <property type="match status" value="1"/>
</dbReference>
<comment type="similarity">
    <text evidence="2">Belongs to the bacterial solute-binding protein 2 family.</text>
</comment>
<organism evidence="5 6">
    <name type="scientific">Streptomyces scabiei</name>
    <dbReference type="NCBI Taxonomy" id="1930"/>
    <lineage>
        <taxon>Bacteria</taxon>
        <taxon>Bacillati</taxon>
        <taxon>Actinomycetota</taxon>
        <taxon>Actinomycetes</taxon>
        <taxon>Kitasatosporales</taxon>
        <taxon>Streptomycetaceae</taxon>
        <taxon>Streptomyces</taxon>
    </lineage>
</organism>
<dbReference type="GO" id="GO:0030246">
    <property type="term" value="F:carbohydrate binding"/>
    <property type="evidence" value="ECO:0007669"/>
    <property type="project" value="TreeGrafter"/>
</dbReference>
<dbReference type="Gene3D" id="3.40.50.2300">
    <property type="match status" value="2"/>
</dbReference>
<dbReference type="PANTHER" id="PTHR30036">
    <property type="entry name" value="D-XYLOSE-BINDING PERIPLASMIC PROTEIN"/>
    <property type="match status" value="1"/>
</dbReference>
<dbReference type="OrthoDB" id="257716at2"/>
<dbReference type="InterPro" id="IPR025997">
    <property type="entry name" value="SBP_2_dom"/>
</dbReference>
<dbReference type="InterPro" id="IPR050555">
    <property type="entry name" value="Bact_Solute-Bind_Prot2"/>
</dbReference>
<sequence length="363" mass="36934">MERTPTRRPHGRRLPRRLLATVGLFTLAASALTACASGKATGDNAGEATASAAADANSGTKSNGKVSIYVIGGKADDPFWSAVKRGGEDAAKLVKAGGGSVTFLGPQNYDNLGPDAAKLTQTALSQNPSAIVVPDWVPDSQDAAIKQAVAKGVKVFVYNSGGVEAAQRTGGLKYIGSDDYEAGKAGGVKFAESGAKKILCVNTVPGAANSEARCKGIAAGAKSKGATSKQLPLPSSNFGNPSAVTQAIKGALLKDSSVDALVTIGVQDADSAASAIEQAKAGDKVELGTFDLSTRQLNRIKAGKQLFAIDQQPYLQGFYAVSIANQYLSYGVIPPQNPLLTGPLLVTSDNVAAAIAGTAAGVR</sequence>
<dbReference type="CDD" id="cd06312">
    <property type="entry name" value="PBP1_ABC_sugar_binding-like"/>
    <property type="match status" value="1"/>
</dbReference>
<dbReference type="Pfam" id="PF13407">
    <property type="entry name" value="Peripla_BP_4"/>
    <property type="match status" value="1"/>
</dbReference>
<comment type="subcellular location">
    <subcellularLocation>
        <location evidence="1">Cell envelope</location>
    </subcellularLocation>
</comment>